<evidence type="ECO:0000313" key="2">
    <source>
        <dbReference type="EMBL" id="QDT35006.1"/>
    </source>
</evidence>
<dbReference type="AlphaFoldDB" id="A0A517QTN8"/>
<keyword evidence="1" id="KW-0812">Transmembrane</keyword>
<organism evidence="2 3">
    <name type="scientific">Thalassoglobus polymorphus</name>
    <dbReference type="NCBI Taxonomy" id="2527994"/>
    <lineage>
        <taxon>Bacteria</taxon>
        <taxon>Pseudomonadati</taxon>
        <taxon>Planctomycetota</taxon>
        <taxon>Planctomycetia</taxon>
        <taxon>Planctomycetales</taxon>
        <taxon>Planctomycetaceae</taxon>
        <taxon>Thalassoglobus</taxon>
    </lineage>
</organism>
<dbReference type="KEGG" id="tpol:Mal48_42790"/>
<keyword evidence="1" id="KW-1133">Transmembrane helix</keyword>
<keyword evidence="1" id="KW-0472">Membrane</keyword>
<gene>
    <name evidence="2" type="ORF">Mal48_42790</name>
</gene>
<evidence type="ECO:0000313" key="3">
    <source>
        <dbReference type="Proteomes" id="UP000315724"/>
    </source>
</evidence>
<name>A0A517QTN8_9PLAN</name>
<dbReference type="Proteomes" id="UP000315724">
    <property type="component" value="Chromosome"/>
</dbReference>
<accession>A0A517QTN8</accession>
<feature type="transmembrane region" description="Helical" evidence="1">
    <location>
        <begin position="49"/>
        <end position="69"/>
    </location>
</feature>
<keyword evidence="3" id="KW-1185">Reference proteome</keyword>
<dbReference type="EMBL" id="CP036267">
    <property type="protein sequence ID" value="QDT35006.1"/>
    <property type="molecule type" value="Genomic_DNA"/>
</dbReference>
<evidence type="ECO:0000256" key="1">
    <source>
        <dbReference type="SAM" id="Phobius"/>
    </source>
</evidence>
<protein>
    <submittedName>
        <fullName evidence="2">Uncharacterized protein</fullName>
    </submittedName>
</protein>
<reference evidence="2 3" key="1">
    <citation type="submission" date="2019-02" db="EMBL/GenBank/DDBJ databases">
        <title>Deep-cultivation of Planctomycetes and their phenomic and genomic characterization uncovers novel biology.</title>
        <authorList>
            <person name="Wiegand S."/>
            <person name="Jogler M."/>
            <person name="Boedeker C."/>
            <person name="Pinto D."/>
            <person name="Vollmers J."/>
            <person name="Rivas-Marin E."/>
            <person name="Kohn T."/>
            <person name="Peeters S.H."/>
            <person name="Heuer A."/>
            <person name="Rast P."/>
            <person name="Oberbeckmann S."/>
            <person name="Bunk B."/>
            <person name="Jeske O."/>
            <person name="Meyerdierks A."/>
            <person name="Storesund J.E."/>
            <person name="Kallscheuer N."/>
            <person name="Luecker S."/>
            <person name="Lage O.M."/>
            <person name="Pohl T."/>
            <person name="Merkel B.J."/>
            <person name="Hornburger P."/>
            <person name="Mueller R.-W."/>
            <person name="Bruemmer F."/>
            <person name="Labrenz M."/>
            <person name="Spormann A.M."/>
            <person name="Op den Camp H."/>
            <person name="Overmann J."/>
            <person name="Amann R."/>
            <person name="Jetten M.S.M."/>
            <person name="Mascher T."/>
            <person name="Medema M.H."/>
            <person name="Devos D.P."/>
            <person name="Kaster A.-K."/>
            <person name="Ovreas L."/>
            <person name="Rohde M."/>
            <person name="Galperin M.Y."/>
            <person name="Jogler C."/>
        </authorList>
    </citation>
    <scope>NUCLEOTIDE SEQUENCE [LARGE SCALE GENOMIC DNA]</scope>
    <source>
        <strain evidence="2 3">Mal48</strain>
    </source>
</reference>
<proteinExistence type="predicted"/>
<sequence length="123" mass="14324">MWAKLHYHPLCGSEKRLSWKSLNLASSLRFWGCMKFRKVLVAGLRSGCWFVTCFRLVVYGVLLSVSCLVPHEKRISTFKICLTAKEHLYTIWADGRTGERSQAFQLQILRVKSFMFGEVFRET</sequence>